<keyword evidence="3 5" id="KW-0408">Iron</keyword>
<dbReference type="PANTHER" id="PTHR44579:SF2">
    <property type="entry name" value="OS01G0730500 PROTEIN"/>
    <property type="match status" value="1"/>
</dbReference>
<dbReference type="InterPro" id="IPR017896">
    <property type="entry name" value="4Fe4S_Fe-S-bd"/>
</dbReference>
<dbReference type="InterPro" id="IPR001080">
    <property type="entry name" value="3Fe4S_ferredoxin"/>
</dbReference>
<dbReference type="Gene3D" id="3.30.70.20">
    <property type="match status" value="1"/>
</dbReference>
<organism evidence="7 8">
    <name type="scientific">Halodesulfovibrio marinisediminis DSM 17456</name>
    <dbReference type="NCBI Taxonomy" id="1121457"/>
    <lineage>
        <taxon>Bacteria</taxon>
        <taxon>Pseudomonadati</taxon>
        <taxon>Thermodesulfobacteriota</taxon>
        <taxon>Desulfovibrionia</taxon>
        <taxon>Desulfovibrionales</taxon>
        <taxon>Desulfovibrionaceae</taxon>
        <taxon>Halodesulfovibrio</taxon>
    </lineage>
</organism>
<dbReference type="PROSITE" id="PS51379">
    <property type="entry name" value="4FE4S_FER_2"/>
    <property type="match status" value="1"/>
</dbReference>
<accession>A0A1N6F1U5</accession>
<dbReference type="GO" id="GO:0009055">
    <property type="term" value="F:electron transfer activity"/>
    <property type="evidence" value="ECO:0007669"/>
    <property type="project" value="UniProtKB-UniRule"/>
</dbReference>
<evidence type="ECO:0000259" key="6">
    <source>
        <dbReference type="PROSITE" id="PS51379"/>
    </source>
</evidence>
<sequence>MAKKLRIDEDECIGCESCVELCPAAFQMSADGDKAIVVDENCTDDCVEESIDTCPVTCIFFEE</sequence>
<evidence type="ECO:0000313" key="8">
    <source>
        <dbReference type="Proteomes" id="UP000184694"/>
    </source>
</evidence>
<dbReference type="PROSITE" id="PS00198">
    <property type="entry name" value="4FE4S_FER_1"/>
    <property type="match status" value="1"/>
</dbReference>
<feature type="domain" description="4Fe-4S ferredoxin-type" evidence="6">
    <location>
        <begin position="3"/>
        <end position="31"/>
    </location>
</feature>
<comment type="function">
    <text evidence="1 5">Ferredoxins are iron-sulfur proteins that transfer electrons in a wide variety of metabolic reactions.</text>
</comment>
<dbReference type="PRINTS" id="PR00352">
    <property type="entry name" value="3FE4SFRDOXIN"/>
</dbReference>
<protein>
    <recommendedName>
        <fullName evidence="5">Ferredoxin</fullName>
    </recommendedName>
</protein>
<evidence type="ECO:0000256" key="1">
    <source>
        <dbReference type="ARBA" id="ARBA00003532"/>
    </source>
</evidence>
<keyword evidence="8" id="KW-1185">Reference proteome</keyword>
<evidence type="ECO:0000256" key="4">
    <source>
        <dbReference type="ARBA" id="ARBA00023014"/>
    </source>
</evidence>
<dbReference type="GO" id="GO:0051536">
    <property type="term" value="F:iron-sulfur cluster binding"/>
    <property type="evidence" value="ECO:0007669"/>
    <property type="project" value="UniProtKB-KW"/>
</dbReference>
<dbReference type="RefSeq" id="WP_074215900.1">
    <property type="nucleotide sequence ID" value="NZ_FSRG01000004.1"/>
</dbReference>
<dbReference type="EMBL" id="FSRG01000004">
    <property type="protein sequence ID" value="SIN89209.1"/>
    <property type="molecule type" value="Genomic_DNA"/>
</dbReference>
<dbReference type="Pfam" id="PF13370">
    <property type="entry name" value="Fer4_13"/>
    <property type="match status" value="1"/>
</dbReference>
<reference evidence="8" key="1">
    <citation type="submission" date="2016-11" db="EMBL/GenBank/DDBJ databases">
        <authorList>
            <person name="Varghese N."/>
            <person name="Submissions S."/>
        </authorList>
    </citation>
    <scope>NUCLEOTIDE SEQUENCE [LARGE SCALE GENOMIC DNA]</scope>
    <source>
        <strain evidence="8">DSM 17456</strain>
    </source>
</reference>
<keyword evidence="5" id="KW-0249">Electron transport</keyword>
<dbReference type="GO" id="GO:0005506">
    <property type="term" value="F:iron ion binding"/>
    <property type="evidence" value="ECO:0007669"/>
    <property type="project" value="UniProtKB-UniRule"/>
</dbReference>
<name>A0A1N6F1U5_9BACT</name>
<proteinExistence type="predicted"/>
<evidence type="ECO:0000313" key="7">
    <source>
        <dbReference type="EMBL" id="SIN89209.1"/>
    </source>
</evidence>
<dbReference type="OrthoDB" id="9803319at2"/>
<keyword evidence="2 5" id="KW-0479">Metal-binding</keyword>
<dbReference type="SUPFAM" id="SSF54862">
    <property type="entry name" value="4Fe-4S ferredoxins"/>
    <property type="match status" value="1"/>
</dbReference>
<dbReference type="Proteomes" id="UP000184694">
    <property type="component" value="Unassembled WGS sequence"/>
</dbReference>
<evidence type="ECO:0000256" key="5">
    <source>
        <dbReference type="RuleBase" id="RU368020"/>
    </source>
</evidence>
<dbReference type="PANTHER" id="PTHR44579">
    <property type="entry name" value="OS01G0730500 PROTEIN"/>
    <property type="match status" value="1"/>
</dbReference>
<dbReference type="AlphaFoldDB" id="A0A1N6F1U5"/>
<gene>
    <name evidence="7" type="ORF">SAMN02745161_1045</name>
</gene>
<dbReference type="STRING" id="1121457.SAMN02745161_1045"/>
<evidence type="ECO:0000256" key="2">
    <source>
        <dbReference type="ARBA" id="ARBA00022723"/>
    </source>
</evidence>
<dbReference type="InterPro" id="IPR017900">
    <property type="entry name" value="4Fe4S_Fe_S_CS"/>
</dbReference>
<keyword evidence="5" id="KW-0813">Transport</keyword>
<evidence type="ECO:0000256" key="3">
    <source>
        <dbReference type="ARBA" id="ARBA00023004"/>
    </source>
</evidence>
<keyword evidence="4 5" id="KW-0411">Iron-sulfur</keyword>